<name>A0A917ZNK4_9ACTN</name>
<feature type="compositionally biased region" description="Polar residues" evidence="2">
    <location>
        <begin position="431"/>
        <end position="441"/>
    </location>
</feature>
<protein>
    <submittedName>
        <fullName evidence="5">Transcriptional regulator</fullName>
    </submittedName>
</protein>
<feature type="transmembrane region" description="Helical" evidence="3">
    <location>
        <begin position="57"/>
        <end position="77"/>
    </location>
</feature>
<feature type="region of interest" description="Disordered" evidence="2">
    <location>
        <begin position="1"/>
        <end position="41"/>
    </location>
</feature>
<keyword evidence="3" id="KW-0472">Membrane</keyword>
<dbReference type="InterPro" id="IPR050922">
    <property type="entry name" value="LytR/CpsA/Psr_CW_biosynth"/>
</dbReference>
<evidence type="ECO:0000313" key="5">
    <source>
        <dbReference type="EMBL" id="GGO88110.1"/>
    </source>
</evidence>
<reference evidence="5" key="2">
    <citation type="submission" date="2020-09" db="EMBL/GenBank/DDBJ databases">
        <authorList>
            <person name="Sun Q."/>
            <person name="Zhou Y."/>
        </authorList>
    </citation>
    <scope>NUCLEOTIDE SEQUENCE</scope>
    <source>
        <strain evidence="5">CGMCC 4.7201</strain>
    </source>
</reference>
<evidence type="ECO:0000256" key="2">
    <source>
        <dbReference type="SAM" id="MobiDB-lite"/>
    </source>
</evidence>
<proteinExistence type="inferred from homology"/>
<evidence type="ECO:0000313" key="6">
    <source>
        <dbReference type="Proteomes" id="UP000641932"/>
    </source>
</evidence>
<evidence type="ECO:0000256" key="3">
    <source>
        <dbReference type="SAM" id="Phobius"/>
    </source>
</evidence>
<keyword evidence="3" id="KW-1133">Transmembrane helix</keyword>
<comment type="similarity">
    <text evidence="1">Belongs to the LytR/CpsA/Psr (LCP) family.</text>
</comment>
<gene>
    <name evidence="5" type="ORF">GCM10012280_28110</name>
</gene>
<evidence type="ECO:0000259" key="4">
    <source>
        <dbReference type="Pfam" id="PF03816"/>
    </source>
</evidence>
<dbReference type="PANTHER" id="PTHR33392:SF6">
    <property type="entry name" value="POLYISOPRENYL-TEICHOIC ACID--PEPTIDOGLYCAN TEICHOIC ACID TRANSFERASE TAGU"/>
    <property type="match status" value="1"/>
</dbReference>
<dbReference type="Gene3D" id="3.40.630.190">
    <property type="entry name" value="LCP protein"/>
    <property type="match status" value="1"/>
</dbReference>
<feature type="compositionally biased region" description="Basic and acidic residues" evidence="2">
    <location>
        <begin position="1"/>
        <end position="10"/>
    </location>
</feature>
<dbReference type="Proteomes" id="UP000641932">
    <property type="component" value="Unassembled WGS sequence"/>
</dbReference>
<feature type="region of interest" description="Disordered" evidence="2">
    <location>
        <begin position="377"/>
        <end position="441"/>
    </location>
</feature>
<dbReference type="NCBIfam" id="TIGR00350">
    <property type="entry name" value="lytR_cpsA_psr"/>
    <property type="match status" value="1"/>
</dbReference>
<sequence length="441" mass="46696">MSADVSRRADAGNGAGGEPGEEQAAAPEDRSPLPPGGTRIPQSVLRRRALRRRAAKIVAIGTAVLVATAGGAAYLAYQKLDSNIKTDESTARMLGGYESQRPTPVVEKALNILLIGSDDRSGSNRKYGASEGSQRSDTTILLHLTADRRSATAMSIPRDLMADIPACRQKNGSETRAQHAQFNWAFQFGGAACTIRTVENMTDVRIDHHLIVDFTGFKQMVNAVGGVEVCLPKPVTDRDAKLDLPAGRQTVRGEDALAFVRARHSFGDGSDTQRMGRQQQFMASLLKKVKSNGVLLNPTKLYSLMDAATSSLTADAGLNSLDELYGLARTLQKTPTKGVVFLTVPREPYVNDPNRDQLVQPEAAELFAALREDRPVKVASSAHSRPGSPSGTASDSGAGAMSQDTAAPHGPSPDPTPSTSPSVATPGYEGTTANSDICGTS</sequence>
<feature type="compositionally biased region" description="Polar residues" evidence="2">
    <location>
        <begin position="381"/>
        <end position="395"/>
    </location>
</feature>
<dbReference type="AlphaFoldDB" id="A0A917ZNK4"/>
<dbReference type="InterPro" id="IPR004474">
    <property type="entry name" value="LytR_CpsA_psr"/>
</dbReference>
<dbReference type="Pfam" id="PF03816">
    <property type="entry name" value="LytR_cpsA_psr"/>
    <property type="match status" value="1"/>
</dbReference>
<evidence type="ECO:0000256" key="1">
    <source>
        <dbReference type="ARBA" id="ARBA00006068"/>
    </source>
</evidence>
<feature type="domain" description="Cell envelope-related transcriptional attenuator" evidence="4">
    <location>
        <begin position="135"/>
        <end position="290"/>
    </location>
</feature>
<reference evidence="5" key="1">
    <citation type="journal article" date="2014" name="Int. J. Syst. Evol. Microbiol.">
        <title>Complete genome sequence of Corynebacterium casei LMG S-19264T (=DSM 44701T), isolated from a smear-ripened cheese.</title>
        <authorList>
            <consortium name="US DOE Joint Genome Institute (JGI-PGF)"/>
            <person name="Walter F."/>
            <person name="Albersmeier A."/>
            <person name="Kalinowski J."/>
            <person name="Ruckert C."/>
        </authorList>
    </citation>
    <scope>NUCLEOTIDE SEQUENCE</scope>
    <source>
        <strain evidence="5">CGMCC 4.7201</strain>
    </source>
</reference>
<comment type="caution">
    <text evidence="5">The sequence shown here is derived from an EMBL/GenBank/DDBJ whole genome shotgun (WGS) entry which is preliminary data.</text>
</comment>
<organism evidence="5 6">
    <name type="scientific">Wenjunlia tyrosinilytica</name>
    <dbReference type="NCBI Taxonomy" id="1544741"/>
    <lineage>
        <taxon>Bacteria</taxon>
        <taxon>Bacillati</taxon>
        <taxon>Actinomycetota</taxon>
        <taxon>Actinomycetes</taxon>
        <taxon>Kitasatosporales</taxon>
        <taxon>Streptomycetaceae</taxon>
        <taxon>Wenjunlia</taxon>
    </lineage>
</organism>
<keyword evidence="6" id="KW-1185">Reference proteome</keyword>
<accession>A0A917ZNK4</accession>
<dbReference type="PANTHER" id="PTHR33392">
    <property type="entry name" value="POLYISOPRENYL-TEICHOIC ACID--PEPTIDOGLYCAN TEICHOIC ACID TRANSFERASE TAGU"/>
    <property type="match status" value="1"/>
</dbReference>
<keyword evidence="3" id="KW-0812">Transmembrane</keyword>
<dbReference type="EMBL" id="BMMS01000011">
    <property type="protein sequence ID" value="GGO88110.1"/>
    <property type="molecule type" value="Genomic_DNA"/>
</dbReference>